<keyword evidence="9" id="KW-0472">Membrane</keyword>
<dbReference type="PANTHER" id="PTHR32444">
    <property type="entry name" value="BULB-TYPE LECTIN DOMAIN-CONTAINING PROTEIN"/>
    <property type="match status" value="1"/>
</dbReference>
<dbReference type="GO" id="GO:0004674">
    <property type="term" value="F:protein serine/threonine kinase activity"/>
    <property type="evidence" value="ECO:0007669"/>
    <property type="project" value="UniProtKB-EC"/>
</dbReference>
<dbReference type="SUPFAM" id="SSF51110">
    <property type="entry name" value="alpha-D-mannose-specific plant lectins"/>
    <property type="match status" value="1"/>
</dbReference>
<sequence>MRDRSRYVAAATSDSGGRDGSYRVAQEAGAVGSWYVGIWYHKISVRTPVWVANRDRPVSDPAASRLTIASDGNLVLLDPSGSSAWSTDASVSSGGNVTVVAVLLDTGNLVLAPSRNASYVLWQSFDHIGDTWLPGAKLRRDKVTGVIHGAISWRAPWDPVPGPYTLQLDPGGSPQYVLLRNGTRESYWGSGNWNGRTFTDTPEVSFRFVDNDQESYFTYTFTDNSTMYHLVVDVSGQLKELEWVEDTQAWSLVNEEPRWECYVPQRCGSFGVCSMAVAGEPACRCASGFGPQDAARWSLGDYSGGCVRNAELQCGGSAGRSKSKEDTFFLMLNIAYPDDGRVAVGTSSSSGDCERACLSDCTCSAYAYNGSCILWRGDLQNLKNIYVRYSSLYLRLAASELPDARNHKRRTVEIAVSALAIVCFVVAASVLIVLSQRKFTLLPTRLAKLSVNGIIFDFLTTSLAPLHVRSRPAWLYRDFNDAGRTQRGLGSDVPESVLKVAVEAIDRRVVLPSMFDYPEVRPSRLPGEGRQLDPAVPTRWRQQFATGKGKKARSPSPPSSDSEGGSPPPAGGASPNRCPD</sequence>
<evidence type="ECO:0000256" key="4">
    <source>
        <dbReference type="ARBA" id="ARBA00023157"/>
    </source>
</evidence>
<evidence type="ECO:0000256" key="9">
    <source>
        <dbReference type="SAM" id="Phobius"/>
    </source>
</evidence>
<dbReference type="GO" id="GO:0051707">
    <property type="term" value="P:response to other organism"/>
    <property type="evidence" value="ECO:0007669"/>
    <property type="project" value="UniProtKB-ARBA"/>
</dbReference>
<reference evidence="12" key="2">
    <citation type="submission" date="2021-12" db="EMBL/GenBank/DDBJ databases">
        <title>Resequencing data analysis of finger millet.</title>
        <authorList>
            <person name="Hatakeyama M."/>
            <person name="Aluri S."/>
            <person name="Balachadran M.T."/>
            <person name="Sivarajan S.R."/>
            <person name="Poveda L."/>
            <person name="Shimizu-Inatsugi R."/>
            <person name="Schlapbach R."/>
            <person name="Sreeman S.M."/>
            <person name="Shimizu K.K."/>
        </authorList>
    </citation>
    <scope>NUCLEOTIDE SEQUENCE</scope>
</reference>
<comment type="subcellular location">
    <subcellularLocation>
        <location evidence="1">Membrane</location>
        <topology evidence="1">Single-pass type I membrane protein</topology>
    </subcellularLocation>
</comment>
<comment type="catalytic activity">
    <reaction evidence="6">
        <text>L-threonyl-[protein] + ATP = O-phospho-L-threonyl-[protein] + ADP + H(+)</text>
        <dbReference type="Rhea" id="RHEA:46608"/>
        <dbReference type="Rhea" id="RHEA-COMP:11060"/>
        <dbReference type="Rhea" id="RHEA-COMP:11605"/>
        <dbReference type="ChEBI" id="CHEBI:15378"/>
        <dbReference type="ChEBI" id="CHEBI:30013"/>
        <dbReference type="ChEBI" id="CHEBI:30616"/>
        <dbReference type="ChEBI" id="CHEBI:61977"/>
        <dbReference type="ChEBI" id="CHEBI:456216"/>
        <dbReference type="EC" id="2.7.11.1"/>
    </reaction>
</comment>
<keyword evidence="4" id="KW-1015">Disulfide bond</keyword>
<proteinExistence type="predicted"/>
<feature type="compositionally biased region" description="Low complexity" evidence="8">
    <location>
        <begin position="559"/>
        <end position="580"/>
    </location>
</feature>
<keyword evidence="3" id="KW-0732">Signal</keyword>
<dbReference type="EMBL" id="BQKI01000002">
    <property type="protein sequence ID" value="GJM88657.1"/>
    <property type="molecule type" value="Genomic_DNA"/>
</dbReference>
<dbReference type="Pfam" id="PF08276">
    <property type="entry name" value="PAN_2"/>
    <property type="match status" value="1"/>
</dbReference>
<keyword evidence="13" id="KW-1185">Reference proteome</keyword>
<name>A0AAV5BS04_ELECO</name>
<dbReference type="CDD" id="cd00028">
    <property type="entry name" value="B_lectin"/>
    <property type="match status" value="1"/>
</dbReference>
<comment type="caution">
    <text evidence="12">The sequence shown here is derived from an EMBL/GenBank/DDBJ whole genome shotgun (WGS) entry which is preliminary data.</text>
</comment>
<evidence type="ECO:0000256" key="3">
    <source>
        <dbReference type="ARBA" id="ARBA00022729"/>
    </source>
</evidence>
<evidence type="ECO:0000256" key="5">
    <source>
        <dbReference type="ARBA" id="ARBA00023170"/>
    </source>
</evidence>
<keyword evidence="5" id="KW-0675">Receptor</keyword>
<dbReference type="PANTHER" id="PTHR32444:SF247">
    <property type="entry name" value="OS01G0958200 PROTEIN"/>
    <property type="match status" value="1"/>
</dbReference>
<evidence type="ECO:0000256" key="8">
    <source>
        <dbReference type="SAM" id="MobiDB-lite"/>
    </source>
</evidence>
<evidence type="ECO:0000256" key="2">
    <source>
        <dbReference type="ARBA" id="ARBA00012513"/>
    </source>
</evidence>
<evidence type="ECO:0000256" key="1">
    <source>
        <dbReference type="ARBA" id="ARBA00004479"/>
    </source>
</evidence>
<dbReference type="InterPro" id="IPR001480">
    <property type="entry name" value="Bulb-type_lectin_dom"/>
</dbReference>
<dbReference type="Pfam" id="PF01453">
    <property type="entry name" value="B_lectin"/>
    <property type="match status" value="1"/>
</dbReference>
<dbReference type="InterPro" id="IPR000858">
    <property type="entry name" value="S_locus_glycoprot_dom"/>
</dbReference>
<keyword evidence="9" id="KW-1133">Transmembrane helix</keyword>
<gene>
    <name evidence="12" type="primary">ga04746</name>
    <name evidence="12" type="ORF">PR202_ga04746</name>
</gene>
<dbReference type="GO" id="GO:0048544">
    <property type="term" value="P:recognition of pollen"/>
    <property type="evidence" value="ECO:0007669"/>
    <property type="project" value="InterPro"/>
</dbReference>
<dbReference type="InterPro" id="IPR003609">
    <property type="entry name" value="Pan_app"/>
</dbReference>
<dbReference type="EC" id="2.7.11.1" evidence="2"/>
<feature type="domain" description="Apple" evidence="11">
    <location>
        <begin position="314"/>
        <end position="398"/>
    </location>
</feature>
<evidence type="ECO:0000259" key="11">
    <source>
        <dbReference type="PROSITE" id="PS50948"/>
    </source>
</evidence>
<dbReference type="Proteomes" id="UP001054889">
    <property type="component" value="Unassembled WGS sequence"/>
</dbReference>
<dbReference type="GO" id="GO:0016020">
    <property type="term" value="C:membrane"/>
    <property type="evidence" value="ECO:0007669"/>
    <property type="project" value="UniProtKB-SubCell"/>
</dbReference>
<evidence type="ECO:0000256" key="7">
    <source>
        <dbReference type="ARBA" id="ARBA00048679"/>
    </source>
</evidence>
<feature type="transmembrane region" description="Helical" evidence="9">
    <location>
        <begin position="414"/>
        <end position="434"/>
    </location>
</feature>
<dbReference type="InterPro" id="IPR036426">
    <property type="entry name" value="Bulb-type_lectin_dom_sf"/>
</dbReference>
<organism evidence="12 13">
    <name type="scientific">Eleusine coracana subsp. coracana</name>
    <dbReference type="NCBI Taxonomy" id="191504"/>
    <lineage>
        <taxon>Eukaryota</taxon>
        <taxon>Viridiplantae</taxon>
        <taxon>Streptophyta</taxon>
        <taxon>Embryophyta</taxon>
        <taxon>Tracheophyta</taxon>
        <taxon>Spermatophyta</taxon>
        <taxon>Magnoliopsida</taxon>
        <taxon>Liliopsida</taxon>
        <taxon>Poales</taxon>
        <taxon>Poaceae</taxon>
        <taxon>PACMAD clade</taxon>
        <taxon>Chloridoideae</taxon>
        <taxon>Cynodonteae</taxon>
        <taxon>Eleusininae</taxon>
        <taxon>Eleusine</taxon>
    </lineage>
</organism>
<evidence type="ECO:0000259" key="10">
    <source>
        <dbReference type="PROSITE" id="PS50927"/>
    </source>
</evidence>
<feature type="region of interest" description="Disordered" evidence="8">
    <location>
        <begin position="522"/>
        <end position="580"/>
    </location>
</feature>
<evidence type="ECO:0000313" key="13">
    <source>
        <dbReference type="Proteomes" id="UP001054889"/>
    </source>
</evidence>
<comment type="catalytic activity">
    <reaction evidence="7">
        <text>L-seryl-[protein] + ATP = O-phospho-L-seryl-[protein] + ADP + H(+)</text>
        <dbReference type="Rhea" id="RHEA:17989"/>
        <dbReference type="Rhea" id="RHEA-COMP:9863"/>
        <dbReference type="Rhea" id="RHEA-COMP:11604"/>
        <dbReference type="ChEBI" id="CHEBI:15378"/>
        <dbReference type="ChEBI" id="CHEBI:29999"/>
        <dbReference type="ChEBI" id="CHEBI:30616"/>
        <dbReference type="ChEBI" id="CHEBI:83421"/>
        <dbReference type="ChEBI" id="CHEBI:456216"/>
        <dbReference type="EC" id="2.7.11.1"/>
    </reaction>
</comment>
<accession>A0AAV5BS04</accession>
<reference evidence="12" key="1">
    <citation type="journal article" date="2018" name="DNA Res.">
        <title>Multiple hybrid de novo genome assembly of finger millet, an orphan allotetraploid crop.</title>
        <authorList>
            <person name="Hatakeyama M."/>
            <person name="Aluri S."/>
            <person name="Balachadran M.T."/>
            <person name="Sivarajan S.R."/>
            <person name="Patrignani A."/>
            <person name="Gruter S."/>
            <person name="Poveda L."/>
            <person name="Shimizu-Inatsugi R."/>
            <person name="Baeten J."/>
            <person name="Francoijs K.J."/>
            <person name="Nataraja K.N."/>
            <person name="Reddy Y.A.N."/>
            <person name="Phadnis S."/>
            <person name="Ravikumar R.L."/>
            <person name="Schlapbach R."/>
            <person name="Sreeman S.M."/>
            <person name="Shimizu K.K."/>
        </authorList>
    </citation>
    <scope>NUCLEOTIDE SEQUENCE</scope>
</reference>
<dbReference type="Gene3D" id="2.90.10.10">
    <property type="entry name" value="Bulb-type lectin domain"/>
    <property type="match status" value="1"/>
</dbReference>
<protein>
    <recommendedName>
        <fullName evidence="2">non-specific serine/threonine protein kinase</fullName>
        <ecNumber evidence="2">2.7.11.1</ecNumber>
    </recommendedName>
</protein>
<dbReference type="PROSITE" id="PS50927">
    <property type="entry name" value="BULB_LECTIN"/>
    <property type="match status" value="1"/>
</dbReference>
<dbReference type="PROSITE" id="PS50948">
    <property type="entry name" value="PAN"/>
    <property type="match status" value="1"/>
</dbReference>
<evidence type="ECO:0000256" key="6">
    <source>
        <dbReference type="ARBA" id="ARBA00047899"/>
    </source>
</evidence>
<dbReference type="AlphaFoldDB" id="A0AAV5BS04"/>
<keyword evidence="9" id="KW-0812">Transmembrane</keyword>
<dbReference type="SMART" id="SM00473">
    <property type="entry name" value="PAN_AP"/>
    <property type="match status" value="1"/>
</dbReference>
<dbReference type="SMART" id="SM00108">
    <property type="entry name" value="B_lectin"/>
    <property type="match status" value="1"/>
</dbReference>
<dbReference type="CDD" id="cd01098">
    <property type="entry name" value="PAN_AP_plant"/>
    <property type="match status" value="1"/>
</dbReference>
<feature type="domain" description="Bulb-type lectin" evidence="10">
    <location>
        <begin position="1"/>
        <end position="124"/>
    </location>
</feature>
<evidence type="ECO:0000313" key="12">
    <source>
        <dbReference type="EMBL" id="GJM88657.1"/>
    </source>
</evidence>
<dbReference type="Pfam" id="PF00954">
    <property type="entry name" value="S_locus_glycop"/>
    <property type="match status" value="1"/>
</dbReference>